<comment type="similarity">
    <text evidence="1">Belongs to the glycosyltransferase 2 family.</text>
</comment>
<dbReference type="InterPro" id="IPR050834">
    <property type="entry name" value="Glycosyltransf_2"/>
</dbReference>
<sequence length="323" mass="37672">MKTAVLMATYNGEKFIEKQLDSIKNQVLAPDYVIIRDDGSTDGTVEFVKDYIATNDLVGWNIIKNQKNLGWRLNFRQLLIDSQNTDADVIFLSDQDDVWNLKKIKKQVEVLSSHSEIEVLSSDIEFNVSTDQAAIPKSYVFSDNAKELSKFPINRFYNVGFRQGMSIAMKKEFIDRFIKYWKEDYDLLPHDSLIQALAGLLEVGYNLNETLAIHNRHAMNASGRHDVTLKSPKKFHIQELYAKHQGYYEIAYKVLQDNNSSLAQVEKKYYEFTKRRVANAKSGNLWKVIVQQVKDWKKYEHRSSQIRDILFALKRERKKSNER</sequence>
<reference evidence="5" key="1">
    <citation type="submission" date="2023-03" db="EMBL/GenBank/DDBJ databases">
        <authorList>
            <person name="Shen W."/>
            <person name="Cai J."/>
        </authorList>
    </citation>
    <scope>NUCLEOTIDE SEQUENCE</scope>
    <source>
        <strain evidence="5">Y37</strain>
    </source>
</reference>
<dbReference type="PANTHER" id="PTHR43685:SF5">
    <property type="entry name" value="GLYCOSYLTRANSFERASE EPSE-RELATED"/>
    <property type="match status" value="1"/>
</dbReference>
<dbReference type="PANTHER" id="PTHR43685">
    <property type="entry name" value="GLYCOSYLTRANSFERASE"/>
    <property type="match status" value="1"/>
</dbReference>
<name>A0A7X1VIH6_9LACT</name>
<evidence type="ECO:0000256" key="1">
    <source>
        <dbReference type="ARBA" id="ARBA00006739"/>
    </source>
</evidence>
<comment type="caution">
    <text evidence="5">The sequence shown here is derived from an EMBL/GenBank/DDBJ whole genome shotgun (WGS) entry which is preliminary data.</text>
</comment>
<accession>A0A7X1VIH6</accession>
<keyword evidence="2 5" id="KW-0328">Glycosyltransferase</keyword>
<dbReference type="EMBL" id="JARQDL010000001">
    <property type="protein sequence ID" value="MDT2944714.1"/>
    <property type="molecule type" value="Genomic_DNA"/>
</dbReference>
<dbReference type="AlphaFoldDB" id="A0A7X1VIH6"/>
<evidence type="ECO:0000313" key="6">
    <source>
        <dbReference type="Proteomes" id="UP001250218"/>
    </source>
</evidence>
<dbReference type="Gene3D" id="3.90.550.10">
    <property type="entry name" value="Spore Coat Polysaccharide Biosynthesis Protein SpsA, Chain A"/>
    <property type="match status" value="1"/>
</dbReference>
<gene>
    <name evidence="5" type="ORF">P7I04_01530</name>
</gene>
<dbReference type="EC" id="2.4.-.-" evidence="5"/>
<dbReference type="Pfam" id="PF00535">
    <property type="entry name" value="Glycos_transf_2"/>
    <property type="match status" value="1"/>
</dbReference>
<organism evidence="5 6">
    <name type="scientific">Lactococcus lactis</name>
    <dbReference type="NCBI Taxonomy" id="1358"/>
    <lineage>
        <taxon>Bacteria</taxon>
        <taxon>Bacillati</taxon>
        <taxon>Bacillota</taxon>
        <taxon>Bacilli</taxon>
        <taxon>Lactobacillales</taxon>
        <taxon>Streptococcaceae</taxon>
        <taxon>Lactococcus</taxon>
    </lineage>
</organism>
<dbReference type="RefSeq" id="WP_146978337.1">
    <property type="nucleotide sequence ID" value="NZ_CP042408.1"/>
</dbReference>
<dbReference type="GO" id="GO:0016757">
    <property type="term" value="F:glycosyltransferase activity"/>
    <property type="evidence" value="ECO:0007669"/>
    <property type="project" value="UniProtKB-KW"/>
</dbReference>
<protein>
    <submittedName>
        <fullName evidence="5">Glycosyltransferase</fullName>
        <ecNumber evidence="5">2.4.-.-</ecNumber>
    </submittedName>
</protein>
<proteinExistence type="inferred from homology"/>
<evidence type="ECO:0000313" key="5">
    <source>
        <dbReference type="EMBL" id="MDT2944714.1"/>
    </source>
</evidence>
<dbReference type="Proteomes" id="UP001250218">
    <property type="component" value="Unassembled WGS sequence"/>
</dbReference>
<dbReference type="InterPro" id="IPR029044">
    <property type="entry name" value="Nucleotide-diphossugar_trans"/>
</dbReference>
<evidence type="ECO:0000256" key="2">
    <source>
        <dbReference type="ARBA" id="ARBA00022676"/>
    </source>
</evidence>
<evidence type="ECO:0000259" key="4">
    <source>
        <dbReference type="Pfam" id="PF00535"/>
    </source>
</evidence>
<evidence type="ECO:0000256" key="3">
    <source>
        <dbReference type="ARBA" id="ARBA00022679"/>
    </source>
</evidence>
<feature type="domain" description="Glycosyltransferase 2-like" evidence="4">
    <location>
        <begin position="5"/>
        <end position="165"/>
    </location>
</feature>
<keyword evidence="3 5" id="KW-0808">Transferase</keyword>
<dbReference type="InterPro" id="IPR001173">
    <property type="entry name" value="Glyco_trans_2-like"/>
</dbReference>
<dbReference type="SUPFAM" id="SSF53448">
    <property type="entry name" value="Nucleotide-diphospho-sugar transferases"/>
    <property type="match status" value="1"/>
</dbReference>